<proteinExistence type="predicted"/>
<gene>
    <name evidence="1" type="ORF">BC936DRAFT_145989</name>
</gene>
<dbReference type="PANTHER" id="PTHR16525">
    <property type="entry name" value="PROTEIN C12ORF4"/>
    <property type="match status" value="1"/>
</dbReference>
<reference evidence="1 2" key="1">
    <citation type="journal article" date="2018" name="New Phytol.">
        <title>Phylogenomics of Endogonaceae and evolution of mycorrhizas within Mucoromycota.</title>
        <authorList>
            <person name="Chang Y."/>
            <person name="Desiro A."/>
            <person name="Na H."/>
            <person name="Sandor L."/>
            <person name="Lipzen A."/>
            <person name="Clum A."/>
            <person name="Barry K."/>
            <person name="Grigoriev I.V."/>
            <person name="Martin F.M."/>
            <person name="Stajich J.E."/>
            <person name="Smith M.E."/>
            <person name="Bonito G."/>
            <person name="Spatafora J.W."/>
        </authorList>
    </citation>
    <scope>NUCLEOTIDE SEQUENCE [LARGE SCALE GENOMIC DNA]</scope>
    <source>
        <strain evidence="1 2">GMNB39</strain>
    </source>
</reference>
<organism evidence="1 2">
    <name type="scientific">Jimgerdemannia flammicorona</name>
    <dbReference type="NCBI Taxonomy" id="994334"/>
    <lineage>
        <taxon>Eukaryota</taxon>
        <taxon>Fungi</taxon>
        <taxon>Fungi incertae sedis</taxon>
        <taxon>Mucoromycota</taxon>
        <taxon>Mucoromycotina</taxon>
        <taxon>Endogonomycetes</taxon>
        <taxon>Endogonales</taxon>
        <taxon>Endogonaceae</taxon>
        <taxon>Jimgerdemannia</taxon>
    </lineage>
</organism>
<evidence type="ECO:0000313" key="1">
    <source>
        <dbReference type="EMBL" id="RUP51787.1"/>
    </source>
</evidence>
<evidence type="ECO:0000313" key="2">
    <source>
        <dbReference type="Proteomes" id="UP000268093"/>
    </source>
</evidence>
<sequence length="330" mass="37191">MIGSVNCRFQETVPLSRCTLSTTFSTIKYHPNTQPPFHSDPRHLRHPHHSSTMFSSQLVESFTISLGTAQLKSTHNLRLLVIDMADEVFNPLPRDPGREMAYRAQTAANLYSSHPSAVVVLLEVSRNTFISIGIALFERCQLSPEFHFDDIETQLAAVETDFLNPDGTTSLQEGDFFTTRHSNLPQTQIVFHLVMDMDVISKTDLSSQHPLINGLRNIVRLTTRFDISSLSLPMLLLPDSFLEAPDPVVTEQWMTKRGELLLKYTKAFLIENARTGKHVPTEGVERGDGILTTMRTVEFMLPKKTGLWDGNVEIMFEQFRGLLVGVFKAS</sequence>
<dbReference type="InterPro" id="IPR019311">
    <property type="entry name" value="Fy-3"/>
</dbReference>
<dbReference type="Pfam" id="PF10154">
    <property type="entry name" value="Fy-3"/>
    <property type="match status" value="2"/>
</dbReference>
<dbReference type="AlphaFoldDB" id="A0A433DLU8"/>
<dbReference type="Proteomes" id="UP000268093">
    <property type="component" value="Unassembled WGS sequence"/>
</dbReference>
<keyword evidence="2" id="KW-1185">Reference proteome</keyword>
<comment type="caution">
    <text evidence="1">The sequence shown here is derived from an EMBL/GenBank/DDBJ whole genome shotgun (WGS) entry which is preliminary data.</text>
</comment>
<dbReference type="OrthoDB" id="415359at2759"/>
<protein>
    <submittedName>
        <fullName evidence="1">Uncharacterized protein</fullName>
    </submittedName>
</protein>
<dbReference type="EMBL" id="RBNI01000481">
    <property type="protein sequence ID" value="RUP51787.1"/>
    <property type="molecule type" value="Genomic_DNA"/>
</dbReference>
<name>A0A433DLU8_9FUNG</name>
<dbReference type="GO" id="GO:0005737">
    <property type="term" value="C:cytoplasm"/>
    <property type="evidence" value="ECO:0007669"/>
    <property type="project" value="TreeGrafter"/>
</dbReference>
<dbReference type="PANTHER" id="PTHR16525:SF0">
    <property type="entry name" value="PROTEIN C12ORF4"/>
    <property type="match status" value="1"/>
</dbReference>
<accession>A0A433DLU8</accession>